<dbReference type="AlphaFoldDB" id="A0A2S2E0S1"/>
<dbReference type="OrthoDB" id="6058856at2"/>
<reference evidence="2 3" key="1">
    <citation type="submission" date="2018-05" db="EMBL/GenBank/DDBJ databases">
        <title>Salinimonas sp. HMF8227 Genome sequencing and assembly.</title>
        <authorList>
            <person name="Kang H."/>
            <person name="Kang J."/>
            <person name="Cha I."/>
            <person name="Kim H."/>
            <person name="Joh K."/>
        </authorList>
    </citation>
    <scope>NUCLEOTIDE SEQUENCE [LARGE SCALE GENOMIC DNA]</scope>
    <source>
        <strain evidence="2 3">HMF8227</strain>
    </source>
</reference>
<gene>
    <name evidence="2" type="ORF">HMF8227_00742</name>
</gene>
<accession>A0A2S2E0S1</accession>
<sequence length="382" mass="42895">MLNIEVRGIGFPNKGAELMLAAICHKLKRSGIKARIVLPPSTAPYEQRALYQAHQLAEFKKFGLNVGAIFRVVPTAIRRHLGIVLKSEIDVILDASGFAYGDQWGAVKVRQRFNAYMRGFKNGKSSRRLILMPQALGPFSDEAIKREMAKILQAADLVFARDPESLEHVEGIKNCSGNVFQAPDFTNLIQPVYSQTIDMKDKRVCFIPNAKMMEMKQDEGHYLSFMAQLLRQAHEADLKPFVLVHEGRKDSQLAEDIITEAGCDVPVIKPDTATDVKALIGMSKLVVSSRFHGLVSALSQNVPVMATGWSHKYRQLLSDYGIEDLLFDEKKDLGVAKEKMLLLGDGGEEYRRIKTLIAEYAGHEKQKSEAMWQRIFSVMENK</sequence>
<dbReference type="InterPro" id="IPR007345">
    <property type="entry name" value="Polysacch_pyruvyl_Trfase"/>
</dbReference>
<protein>
    <recommendedName>
        <fullName evidence="1">Polysaccharide pyruvyl transferase domain-containing protein</fullName>
    </recommendedName>
</protein>
<feature type="domain" description="Polysaccharide pyruvyl transferase" evidence="1">
    <location>
        <begin position="13"/>
        <end position="311"/>
    </location>
</feature>
<evidence type="ECO:0000259" key="1">
    <source>
        <dbReference type="Pfam" id="PF04230"/>
    </source>
</evidence>
<dbReference type="PANTHER" id="PTHR36836">
    <property type="entry name" value="COLANIC ACID BIOSYNTHESIS PROTEIN WCAK"/>
    <property type="match status" value="1"/>
</dbReference>
<dbReference type="PANTHER" id="PTHR36836:SF1">
    <property type="entry name" value="COLANIC ACID BIOSYNTHESIS PROTEIN WCAK"/>
    <property type="match status" value="1"/>
</dbReference>
<dbReference type="KEGG" id="salh:HMF8227_00742"/>
<dbReference type="Pfam" id="PF04230">
    <property type="entry name" value="PS_pyruv_trans"/>
    <property type="match status" value="1"/>
</dbReference>
<name>A0A2S2E0S1_9ALTE</name>
<proteinExistence type="predicted"/>
<dbReference type="EMBL" id="CP029347">
    <property type="protein sequence ID" value="AWL11238.1"/>
    <property type="molecule type" value="Genomic_DNA"/>
</dbReference>
<evidence type="ECO:0000313" key="3">
    <source>
        <dbReference type="Proteomes" id="UP000245728"/>
    </source>
</evidence>
<dbReference type="Proteomes" id="UP000245728">
    <property type="component" value="Chromosome"/>
</dbReference>
<organism evidence="2 3">
    <name type="scientific">Saliniradius amylolyticus</name>
    <dbReference type="NCBI Taxonomy" id="2183582"/>
    <lineage>
        <taxon>Bacteria</taxon>
        <taxon>Pseudomonadati</taxon>
        <taxon>Pseudomonadota</taxon>
        <taxon>Gammaproteobacteria</taxon>
        <taxon>Alteromonadales</taxon>
        <taxon>Alteromonadaceae</taxon>
        <taxon>Saliniradius</taxon>
    </lineage>
</organism>
<keyword evidence="3" id="KW-1185">Reference proteome</keyword>
<evidence type="ECO:0000313" key="2">
    <source>
        <dbReference type="EMBL" id="AWL11238.1"/>
    </source>
</evidence>
<dbReference type="RefSeq" id="WP_109338902.1">
    <property type="nucleotide sequence ID" value="NZ_CP029347.1"/>
</dbReference>